<comment type="similarity">
    <text evidence="2">Belongs to the prephenate/arogenate dehydrogenase family.</text>
</comment>
<evidence type="ECO:0000256" key="8">
    <source>
        <dbReference type="ARBA" id="ARBA00023141"/>
    </source>
</evidence>
<keyword evidence="4" id="KW-0827">Tyrosine biosynthesis</keyword>
<dbReference type="Pfam" id="PF02153">
    <property type="entry name" value="PDH_N"/>
    <property type="match status" value="1"/>
</dbReference>
<dbReference type="PANTHER" id="PTHR21363">
    <property type="entry name" value="PREPHENATE DEHYDROGENASE"/>
    <property type="match status" value="1"/>
</dbReference>
<comment type="pathway">
    <text evidence="1">Amino-acid biosynthesis; L-tyrosine biosynthesis; (4-hydroxyphenyl)pyruvate from prephenate (NAD(+) route): step 1/1.</text>
</comment>
<dbReference type="GO" id="GO:0006571">
    <property type="term" value="P:tyrosine biosynthetic process"/>
    <property type="evidence" value="ECO:0007669"/>
    <property type="project" value="UniProtKB-KW"/>
</dbReference>
<evidence type="ECO:0000256" key="4">
    <source>
        <dbReference type="ARBA" id="ARBA00022498"/>
    </source>
</evidence>
<dbReference type="GO" id="GO:0070403">
    <property type="term" value="F:NAD+ binding"/>
    <property type="evidence" value="ECO:0007669"/>
    <property type="project" value="InterPro"/>
</dbReference>
<dbReference type="Proteomes" id="UP000190896">
    <property type="component" value="Unassembled WGS sequence"/>
</dbReference>
<dbReference type="InterPro" id="IPR008927">
    <property type="entry name" value="6-PGluconate_DH-like_C_sf"/>
</dbReference>
<dbReference type="GO" id="GO:0004665">
    <property type="term" value="F:prephenate dehydrogenase (NADP+) activity"/>
    <property type="evidence" value="ECO:0007669"/>
    <property type="project" value="InterPro"/>
</dbReference>
<dbReference type="RefSeq" id="WP_078487308.1">
    <property type="nucleotide sequence ID" value="NZ_MPRJ01000043.1"/>
</dbReference>
<feature type="domain" description="Prephenate/arogenate dehydrogenase" evidence="10">
    <location>
        <begin position="3"/>
        <end position="291"/>
    </location>
</feature>
<evidence type="ECO:0000313" key="11">
    <source>
        <dbReference type="EMBL" id="OOZ36355.1"/>
    </source>
</evidence>
<dbReference type="FunFam" id="3.40.50.720:FF:000208">
    <property type="entry name" value="Prephenate dehydrogenase"/>
    <property type="match status" value="1"/>
</dbReference>
<evidence type="ECO:0000256" key="7">
    <source>
        <dbReference type="ARBA" id="ARBA00023027"/>
    </source>
</evidence>
<dbReference type="InterPro" id="IPR046826">
    <property type="entry name" value="PDH_N"/>
</dbReference>
<keyword evidence="12" id="KW-1185">Reference proteome</keyword>
<dbReference type="GO" id="GO:0008977">
    <property type="term" value="F:prephenate dehydrogenase (NAD+) activity"/>
    <property type="evidence" value="ECO:0007669"/>
    <property type="project" value="UniProtKB-EC"/>
</dbReference>
<keyword evidence="7" id="KW-0520">NAD</keyword>
<dbReference type="InterPro" id="IPR050812">
    <property type="entry name" value="Preph/Arog_dehydrog"/>
</dbReference>
<comment type="caution">
    <text evidence="11">The sequence shown here is derived from an EMBL/GenBank/DDBJ whole genome shotgun (WGS) entry which is preliminary data.</text>
</comment>
<dbReference type="FunFam" id="1.10.3660.10:FF:000003">
    <property type="entry name" value="Prephenate dehydrogenase"/>
    <property type="match status" value="1"/>
</dbReference>
<keyword evidence="6" id="KW-0560">Oxidoreductase</keyword>
<comment type="catalytic activity">
    <reaction evidence="9">
        <text>prephenate + NAD(+) = 3-(4-hydroxyphenyl)pyruvate + CO2 + NADH</text>
        <dbReference type="Rhea" id="RHEA:13869"/>
        <dbReference type="ChEBI" id="CHEBI:16526"/>
        <dbReference type="ChEBI" id="CHEBI:29934"/>
        <dbReference type="ChEBI" id="CHEBI:36242"/>
        <dbReference type="ChEBI" id="CHEBI:57540"/>
        <dbReference type="ChEBI" id="CHEBI:57945"/>
        <dbReference type="EC" id="1.3.1.12"/>
    </reaction>
</comment>
<evidence type="ECO:0000256" key="3">
    <source>
        <dbReference type="ARBA" id="ARBA00012068"/>
    </source>
</evidence>
<dbReference type="InterPro" id="IPR036291">
    <property type="entry name" value="NAD(P)-bd_dom_sf"/>
</dbReference>
<sequence>MVRQLAVIGVGLIGGSLARALRQVGEVGEVVGCGRGKPNLEKAVELGVIDRYTHDVGEAVERADLVFLAVPLGAMKNAFTDMKGHLAEDAIITDGGSAKRSVIDDCKEGLGYLPPGFVPGHPIVGTENSGVEASFPELYQNRRIILTPTEETAPDALERVEAIWRACGAEVTRMSVEHHDEVLAATSHLPHMLAFGLVDALARMKENDEIFRYAAGGFRDFTRIASSNPVMWRDICVANPVALSEMMEHYIAEMSDLASIIRDGDGDKLLEIFTRAKDARDRYIDGALNSPE</sequence>
<reference evidence="11 12" key="1">
    <citation type="submission" date="2016-11" db="EMBL/GenBank/DDBJ databases">
        <title>Mixed transmission modes and dynamic genome evolution in an obligate animal-bacterial symbiosis.</title>
        <authorList>
            <person name="Russell S.L."/>
            <person name="Corbett-Detig R.B."/>
            <person name="Cavanaugh C.M."/>
        </authorList>
    </citation>
    <scope>NUCLEOTIDE SEQUENCE [LARGE SCALE GENOMIC DNA]</scope>
    <source>
        <strain evidence="11">Se-Cadez</strain>
    </source>
</reference>
<keyword evidence="5" id="KW-0028">Amino-acid biosynthesis</keyword>
<dbReference type="EMBL" id="MPRJ01000043">
    <property type="protein sequence ID" value="OOZ36355.1"/>
    <property type="molecule type" value="Genomic_DNA"/>
</dbReference>
<dbReference type="InterPro" id="IPR003099">
    <property type="entry name" value="Prephen_DH"/>
</dbReference>
<dbReference type="PROSITE" id="PS51176">
    <property type="entry name" value="PDH_ADH"/>
    <property type="match status" value="1"/>
</dbReference>
<dbReference type="SUPFAM" id="SSF51735">
    <property type="entry name" value="NAD(P)-binding Rossmann-fold domains"/>
    <property type="match status" value="1"/>
</dbReference>
<keyword evidence="8" id="KW-0057">Aromatic amino acid biosynthesis</keyword>
<evidence type="ECO:0000256" key="2">
    <source>
        <dbReference type="ARBA" id="ARBA00007964"/>
    </source>
</evidence>
<dbReference type="OrthoDB" id="9809920at2"/>
<evidence type="ECO:0000313" key="12">
    <source>
        <dbReference type="Proteomes" id="UP000190896"/>
    </source>
</evidence>
<proteinExistence type="inferred from homology"/>
<dbReference type="Gene3D" id="1.10.3660.10">
    <property type="entry name" value="6-phosphogluconate dehydrogenase C-terminal like domain"/>
    <property type="match status" value="1"/>
</dbReference>
<evidence type="ECO:0000259" key="10">
    <source>
        <dbReference type="PROSITE" id="PS51176"/>
    </source>
</evidence>
<evidence type="ECO:0000256" key="6">
    <source>
        <dbReference type="ARBA" id="ARBA00023002"/>
    </source>
</evidence>
<dbReference type="EC" id="1.3.1.12" evidence="3"/>
<dbReference type="Pfam" id="PF20463">
    <property type="entry name" value="PDH_C"/>
    <property type="match status" value="1"/>
</dbReference>
<organism evidence="11 12">
    <name type="scientific">Solemya velesiana gill symbiont</name>
    <dbReference type="NCBI Taxonomy" id="1918948"/>
    <lineage>
        <taxon>Bacteria</taxon>
        <taxon>Pseudomonadati</taxon>
        <taxon>Pseudomonadota</taxon>
        <taxon>Gammaproteobacteria</taxon>
        <taxon>sulfur-oxidizing symbionts</taxon>
    </lineage>
</organism>
<dbReference type="PANTHER" id="PTHR21363:SF0">
    <property type="entry name" value="PREPHENATE DEHYDROGENASE [NADP(+)]"/>
    <property type="match status" value="1"/>
</dbReference>
<evidence type="ECO:0000256" key="5">
    <source>
        <dbReference type="ARBA" id="ARBA00022605"/>
    </source>
</evidence>
<dbReference type="SUPFAM" id="SSF48179">
    <property type="entry name" value="6-phosphogluconate dehydrogenase C-terminal domain-like"/>
    <property type="match status" value="1"/>
</dbReference>
<dbReference type="AlphaFoldDB" id="A0A1T2KU31"/>
<gene>
    <name evidence="11" type="ORF">BOW51_07580</name>
</gene>
<name>A0A1T2KU31_9GAMM</name>
<dbReference type="Gene3D" id="3.40.50.720">
    <property type="entry name" value="NAD(P)-binding Rossmann-like Domain"/>
    <property type="match status" value="1"/>
</dbReference>
<accession>A0A1T2KU31</accession>
<protein>
    <recommendedName>
        <fullName evidence="3">prephenate dehydrogenase</fullName>
        <ecNumber evidence="3">1.3.1.12</ecNumber>
    </recommendedName>
</protein>
<dbReference type="InterPro" id="IPR046825">
    <property type="entry name" value="PDH_C"/>
</dbReference>
<evidence type="ECO:0000256" key="9">
    <source>
        <dbReference type="ARBA" id="ARBA00049260"/>
    </source>
</evidence>
<evidence type="ECO:0000256" key="1">
    <source>
        <dbReference type="ARBA" id="ARBA00005067"/>
    </source>
</evidence>